<organism evidence="1 2">
    <name type="scientific">Brucella thiophenivorans</name>
    <dbReference type="NCBI Taxonomy" id="571255"/>
    <lineage>
        <taxon>Bacteria</taxon>
        <taxon>Pseudomonadati</taxon>
        <taxon>Pseudomonadota</taxon>
        <taxon>Alphaproteobacteria</taxon>
        <taxon>Hyphomicrobiales</taxon>
        <taxon>Brucellaceae</taxon>
        <taxon>Brucella/Ochrobactrum group</taxon>
        <taxon>Brucella</taxon>
    </lineage>
</organism>
<comment type="caution">
    <text evidence="1">The sequence shown here is derived from an EMBL/GenBank/DDBJ whole genome shotgun (WGS) entry which is preliminary data.</text>
</comment>
<protein>
    <submittedName>
        <fullName evidence="1">Uncharacterized protein</fullName>
    </submittedName>
</protein>
<keyword evidence="2" id="KW-1185">Reference proteome</keyword>
<dbReference type="Proteomes" id="UP000215590">
    <property type="component" value="Unassembled WGS sequence"/>
</dbReference>
<accession>A0A256EYH7</accession>
<proteinExistence type="predicted"/>
<dbReference type="EMBL" id="NNRJ01000075">
    <property type="protein sequence ID" value="OYR07669.1"/>
    <property type="molecule type" value="Genomic_DNA"/>
</dbReference>
<gene>
    <name evidence="1" type="ORF">CEV31_4149</name>
</gene>
<sequence>MFQFGNGYDSKHFKKMFTNDFFIDTSEHFEKMSVFLCSTV</sequence>
<reference evidence="1 2" key="1">
    <citation type="submission" date="2017-07" db="EMBL/GenBank/DDBJ databases">
        <title>Phylogenetic study on the rhizospheric bacterium Ochrobactrum sp. A44.</title>
        <authorList>
            <person name="Krzyzanowska D.M."/>
            <person name="Ossowicki A."/>
            <person name="Rajewska M."/>
            <person name="Maciag T."/>
            <person name="Kaczynski Z."/>
            <person name="Czerwicka M."/>
            <person name="Jafra S."/>
        </authorList>
    </citation>
    <scope>NUCLEOTIDE SEQUENCE [LARGE SCALE GENOMIC DNA]</scope>
    <source>
        <strain evidence="1 2">DSM 7216</strain>
    </source>
</reference>
<evidence type="ECO:0000313" key="1">
    <source>
        <dbReference type="EMBL" id="OYR07669.1"/>
    </source>
</evidence>
<dbReference type="AlphaFoldDB" id="A0A256EYH7"/>
<name>A0A256EYH7_9HYPH</name>
<evidence type="ECO:0000313" key="2">
    <source>
        <dbReference type="Proteomes" id="UP000215590"/>
    </source>
</evidence>